<name>A0A4R3I1B3_PAULE</name>
<keyword evidence="4" id="KW-1185">Reference proteome</keyword>
<feature type="compositionally biased region" description="Low complexity" evidence="1">
    <location>
        <begin position="129"/>
        <end position="142"/>
    </location>
</feature>
<keyword evidence="2" id="KW-1133">Transmembrane helix</keyword>
<evidence type="ECO:0000313" key="3">
    <source>
        <dbReference type="EMBL" id="TCS39358.1"/>
    </source>
</evidence>
<evidence type="ECO:0000256" key="1">
    <source>
        <dbReference type="SAM" id="MobiDB-lite"/>
    </source>
</evidence>
<feature type="region of interest" description="Disordered" evidence="1">
    <location>
        <begin position="112"/>
        <end position="143"/>
    </location>
</feature>
<dbReference type="AlphaFoldDB" id="A0A4R3I1B3"/>
<comment type="caution">
    <text evidence="3">The sequence shown here is derived from an EMBL/GenBank/DDBJ whole genome shotgun (WGS) entry which is preliminary data.</text>
</comment>
<gene>
    <name evidence="3" type="ORF">EDC30_101314</name>
</gene>
<feature type="transmembrane region" description="Helical" evidence="2">
    <location>
        <begin position="148"/>
        <end position="165"/>
    </location>
</feature>
<proteinExistence type="predicted"/>
<feature type="compositionally biased region" description="Low complexity" evidence="1">
    <location>
        <begin position="33"/>
        <end position="63"/>
    </location>
</feature>
<dbReference type="EMBL" id="SLZQ01000001">
    <property type="protein sequence ID" value="TCS39358.1"/>
    <property type="molecule type" value="Genomic_DNA"/>
</dbReference>
<sequence length="182" mass="19737">MRASIAKFLLIFAALTLLVPESYARRIGGGRSFGRSSQMMRQRAAPQPPVQRQQPAPPVQQRQPAPPVASPQSAQPAVPAPPPRRQANSGFGGFFTGALIGMGLGSLISRDNAAQSSGASGDWTDETGNNNQQSNAAPQARQPEGNPYGALLLLGIVFLAVRYLIRRRRARRQANFYTQRRF</sequence>
<dbReference type="Proteomes" id="UP000295382">
    <property type="component" value="Unassembled WGS sequence"/>
</dbReference>
<evidence type="ECO:0000256" key="2">
    <source>
        <dbReference type="SAM" id="Phobius"/>
    </source>
</evidence>
<feature type="region of interest" description="Disordered" evidence="1">
    <location>
        <begin position="30"/>
        <end position="89"/>
    </location>
</feature>
<evidence type="ECO:0000313" key="4">
    <source>
        <dbReference type="Proteomes" id="UP000295382"/>
    </source>
</evidence>
<keyword evidence="2" id="KW-0812">Transmembrane</keyword>
<keyword evidence="2" id="KW-0472">Membrane</keyword>
<reference evidence="3 4" key="1">
    <citation type="submission" date="2019-03" db="EMBL/GenBank/DDBJ databases">
        <title>Genomic Encyclopedia of Type Strains, Phase IV (KMG-IV): sequencing the most valuable type-strain genomes for metagenomic binning, comparative biology and taxonomic classification.</title>
        <authorList>
            <person name="Goeker M."/>
        </authorList>
    </citation>
    <scope>NUCLEOTIDE SEQUENCE [LARGE SCALE GENOMIC DNA]</scope>
    <source>
        <strain evidence="3 4">DSM 7445</strain>
    </source>
</reference>
<accession>A0A4R3I1B3</accession>
<protein>
    <submittedName>
        <fullName evidence="3">Uncharacterized protein</fullName>
    </submittedName>
</protein>
<organism evidence="3 4">
    <name type="scientific">Paucimonas lemoignei</name>
    <name type="common">Pseudomonas lemoignei</name>
    <dbReference type="NCBI Taxonomy" id="29443"/>
    <lineage>
        <taxon>Bacteria</taxon>
        <taxon>Pseudomonadati</taxon>
        <taxon>Pseudomonadota</taxon>
        <taxon>Betaproteobacteria</taxon>
        <taxon>Burkholderiales</taxon>
        <taxon>Burkholderiaceae</taxon>
        <taxon>Paucimonas</taxon>
    </lineage>
</organism>